<dbReference type="RefSeq" id="WP_344385533.1">
    <property type="nucleotide sequence ID" value="NZ_BAAATA010000041.1"/>
</dbReference>
<comment type="caution">
    <text evidence="2">The sequence shown here is derived from an EMBL/GenBank/DDBJ whole genome shotgun (WGS) entry which is preliminary data.</text>
</comment>
<accession>A0ABP6A244</accession>
<feature type="region of interest" description="Disordered" evidence="1">
    <location>
        <begin position="1"/>
        <end position="31"/>
    </location>
</feature>
<keyword evidence="3" id="KW-1185">Reference proteome</keyword>
<dbReference type="EMBL" id="BAAATA010000041">
    <property type="protein sequence ID" value="GAA2506869.1"/>
    <property type="molecule type" value="Genomic_DNA"/>
</dbReference>
<sequence>MDLETVRERIPDTTGELHHGRDLRLPGPRPPDAARILLEAARATA</sequence>
<evidence type="ECO:0000313" key="2">
    <source>
        <dbReference type="EMBL" id="GAA2506869.1"/>
    </source>
</evidence>
<organism evidence="2 3">
    <name type="scientific">Streptomyces thermolineatus</name>
    <dbReference type="NCBI Taxonomy" id="44033"/>
    <lineage>
        <taxon>Bacteria</taxon>
        <taxon>Bacillati</taxon>
        <taxon>Actinomycetota</taxon>
        <taxon>Actinomycetes</taxon>
        <taxon>Kitasatosporales</taxon>
        <taxon>Streptomycetaceae</taxon>
        <taxon>Streptomyces</taxon>
    </lineage>
</organism>
<feature type="compositionally biased region" description="Basic and acidic residues" evidence="1">
    <location>
        <begin position="1"/>
        <end position="24"/>
    </location>
</feature>
<dbReference type="Proteomes" id="UP001501358">
    <property type="component" value="Unassembled WGS sequence"/>
</dbReference>
<proteinExistence type="predicted"/>
<protein>
    <submittedName>
        <fullName evidence="2">Uncharacterized protein</fullName>
    </submittedName>
</protein>
<name>A0ABP6A244_9ACTN</name>
<reference evidence="3" key="1">
    <citation type="journal article" date="2019" name="Int. J. Syst. Evol. Microbiol.">
        <title>The Global Catalogue of Microorganisms (GCM) 10K type strain sequencing project: providing services to taxonomists for standard genome sequencing and annotation.</title>
        <authorList>
            <consortium name="The Broad Institute Genomics Platform"/>
            <consortium name="The Broad Institute Genome Sequencing Center for Infectious Disease"/>
            <person name="Wu L."/>
            <person name="Ma J."/>
        </authorList>
    </citation>
    <scope>NUCLEOTIDE SEQUENCE [LARGE SCALE GENOMIC DNA]</scope>
    <source>
        <strain evidence="3">JCM 6307</strain>
    </source>
</reference>
<evidence type="ECO:0000313" key="3">
    <source>
        <dbReference type="Proteomes" id="UP001501358"/>
    </source>
</evidence>
<evidence type="ECO:0000256" key="1">
    <source>
        <dbReference type="SAM" id="MobiDB-lite"/>
    </source>
</evidence>
<gene>
    <name evidence="2" type="ORF">GCM10010406_49320</name>
</gene>